<protein>
    <submittedName>
        <fullName evidence="2">Uncharacterized protein</fullName>
    </submittedName>
</protein>
<reference evidence="2" key="1">
    <citation type="journal article" date="2015" name="Front. Microbiol.">
        <title>Combining genomic sequencing methods to explore viral diversity and reveal potential virus-host interactions.</title>
        <authorList>
            <person name="Chow C.E."/>
            <person name="Winget D.M."/>
            <person name="White R.A.III."/>
            <person name="Hallam S.J."/>
            <person name="Suttle C.A."/>
        </authorList>
    </citation>
    <scope>NUCLEOTIDE SEQUENCE</scope>
    <source>
        <strain evidence="2">Anoxic2_5</strain>
    </source>
</reference>
<feature type="region of interest" description="Disordered" evidence="1">
    <location>
        <begin position="37"/>
        <end position="61"/>
    </location>
</feature>
<reference evidence="2" key="2">
    <citation type="submission" date="2015-03" db="EMBL/GenBank/DDBJ databases">
        <authorList>
            <person name="Chow C.-E.T."/>
            <person name="Winget D.M."/>
            <person name="White R.A.III."/>
            <person name="Hallam S.J."/>
            <person name="Suttle C.A."/>
        </authorList>
    </citation>
    <scope>NUCLEOTIDE SEQUENCE</scope>
    <source>
        <strain evidence="2">Anoxic2_5</strain>
    </source>
</reference>
<proteinExistence type="predicted"/>
<evidence type="ECO:0000256" key="1">
    <source>
        <dbReference type="SAM" id="MobiDB-lite"/>
    </source>
</evidence>
<accession>A0A0F7L7X9</accession>
<organism evidence="2">
    <name type="scientific">uncultured marine virus</name>
    <dbReference type="NCBI Taxonomy" id="186617"/>
    <lineage>
        <taxon>Viruses</taxon>
        <taxon>environmental samples</taxon>
    </lineage>
</organism>
<feature type="compositionally biased region" description="Polar residues" evidence="1">
    <location>
        <begin position="37"/>
        <end position="46"/>
    </location>
</feature>
<evidence type="ECO:0000313" key="2">
    <source>
        <dbReference type="EMBL" id="AKH47136.1"/>
    </source>
</evidence>
<sequence length="91" mass="10043">MVGAWGGLGVTEEVQQEVKVCGCHQRPRGMERLKSIVTRNQPSPMTSGGEVRRTPVQRAPDGGWCHRSSISTNCRRLACIRAWLRPSLSAL</sequence>
<name>A0A0F7L7X9_9VIRU</name>
<dbReference type="EMBL" id="KR029589">
    <property type="protein sequence ID" value="AKH47136.1"/>
    <property type="molecule type" value="Genomic_DNA"/>
</dbReference>